<dbReference type="SUPFAM" id="SSF53335">
    <property type="entry name" value="S-adenosyl-L-methionine-dependent methyltransferases"/>
    <property type="match status" value="1"/>
</dbReference>
<dbReference type="EMBL" id="DYTQ01000045">
    <property type="protein sequence ID" value="HJH23586.1"/>
    <property type="molecule type" value="Genomic_DNA"/>
</dbReference>
<dbReference type="Pfam" id="PF13489">
    <property type="entry name" value="Methyltransf_23"/>
    <property type="match status" value="1"/>
</dbReference>
<name>A0A9D3AAE0_9BURK</name>
<gene>
    <name evidence="1" type="ORF">K8U84_03435</name>
</gene>
<dbReference type="GO" id="GO:0008168">
    <property type="term" value="F:methyltransferase activity"/>
    <property type="evidence" value="ECO:0007669"/>
    <property type="project" value="UniProtKB-KW"/>
</dbReference>
<comment type="caution">
    <text evidence="1">The sequence shown here is derived from an EMBL/GenBank/DDBJ whole genome shotgun (WGS) entry which is preliminary data.</text>
</comment>
<dbReference type="PANTHER" id="PTHR43861">
    <property type="entry name" value="TRANS-ACONITATE 2-METHYLTRANSFERASE-RELATED"/>
    <property type="match status" value="1"/>
</dbReference>
<dbReference type="GO" id="GO:0032259">
    <property type="term" value="P:methylation"/>
    <property type="evidence" value="ECO:0007669"/>
    <property type="project" value="UniProtKB-KW"/>
</dbReference>
<dbReference type="RefSeq" id="WP_276830274.1">
    <property type="nucleotide sequence ID" value="NZ_DYTQ01000045.1"/>
</dbReference>
<dbReference type="CDD" id="cd02440">
    <property type="entry name" value="AdoMet_MTases"/>
    <property type="match status" value="1"/>
</dbReference>
<dbReference type="AlphaFoldDB" id="A0A9D3AAE0"/>
<reference evidence="1" key="1">
    <citation type="journal article" date="2021" name="PeerJ">
        <title>Extensive microbial diversity within the chicken gut microbiome revealed by metagenomics and culture.</title>
        <authorList>
            <person name="Gilroy R."/>
            <person name="Ravi A."/>
            <person name="Getino M."/>
            <person name="Pursley I."/>
            <person name="Horton D.L."/>
            <person name="Alikhan N.F."/>
            <person name="Baker D."/>
            <person name="Gharbi K."/>
            <person name="Hall N."/>
            <person name="Watson M."/>
            <person name="Adriaenssens E.M."/>
            <person name="Foster-Nyarko E."/>
            <person name="Jarju S."/>
            <person name="Secka A."/>
            <person name="Antonio M."/>
            <person name="Oren A."/>
            <person name="Chaudhuri R.R."/>
            <person name="La Ragione R."/>
            <person name="Hildebrand F."/>
            <person name="Pallen M.J."/>
        </authorList>
    </citation>
    <scope>NUCLEOTIDE SEQUENCE</scope>
    <source>
        <strain evidence="1">CHK175-13533</strain>
    </source>
</reference>
<sequence length="249" mass="28016">MTDALKYDYAFDPNDDSTAARVCRLVGERKQVLELGCAAGAMSKVLSQHYHCAVTGVEFNAEAAQLARAFCKEVLVADLDQADSLRALDQSFEVLVFADVLEHLRDPEARLREALHYLSPTGHVVVSVPNIAHNGVLAQLWCGEFNYAETGLLDRTHIHFFTANTLQRMLERVGLEVDHIETIDTGPFHPEFAAYWDQLPPEIYTLFQHNTPGQPYQIIMRAKRPVVIDDTPSPSLWQRVQQRLRGTSS</sequence>
<dbReference type="Proteomes" id="UP000700248">
    <property type="component" value="Unassembled WGS sequence"/>
</dbReference>
<keyword evidence="1" id="KW-0489">Methyltransferase</keyword>
<evidence type="ECO:0000313" key="1">
    <source>
        <dbReference type="EMBL" id="HJH23586.1"/>
    </source>
</evidence>
<proteinExistence type="predicted"/>
<dbReference type="InterPro" id="IPR029063">
    <property type="entry name" value="SAM-dependent_MTases_sf"/>
</dbReference>
<organism evidence="1 2">
    <name type="scientific">Paenalcaligenes hominis</name>
    <dbReference type="NCBI Taxonomy" id="643674"/>
    <lineage>
        <taxon>Bacteria</taxon>
        <taxon>Pseudomonadati</taxon>
        <taxon>Pseudomonadota</taxon>
        <taxon>Betaproteobacteria</taxon>
        <taxon>Burkholderiales</taxon>
        <taxon>Alcaligenaceae</taxon>
        <taxon>Paenalcaligenes</taxon>
    </lineage>
</organism>
<dbReference type="Gene3D" id="3.40.50.150">
    <property type="entry name" value="Vaccinia Virus protein VP39"/>
    <property type="match status" value="1"/>
</dbReference>
<evidence type="ECO:0000313" key="2">
    <source>
        <dbReference type="Proteomes" id="UP000700248"/>
    </source>
</evidence>
<keyword evidence="1" id="KW-0808">Transferase</keyword>
<reference evidence="1" key="2">
    <citation type="submission" date="2021-09" db="EMBL/GenBank/DDBJ databases">
        <authorList>
            <person name="Gilroy R."/>
        </authorList>
    </citation>
    <scope>NUCLEOTIDE SEQUENCE</scope>
    <source>
        <strain evidence="1">CHK175-13533</strain>
    </source>
</reference>
<accession>A0A9D3AAE0</accession>
<protein>
    <submittedName>
        <fullName evidence="1">Class I SAM-dependent methyltransferase</fullName>
    </submittedName>
</protein>